<comment type="caution">
    <text evidence="2">The sequence shown here is derived from an EMBL/GenBank/DDBJ whole genome shotgun (WGS) entry which is preliminary data.</text>
</comment>
<evidence type="ECO:0000313" key="2">
    <source>
        <dbReference type="EMBL" id="KAF7720505.1"/>
    </source>
</evidence>
<protein>
    <submittedName>
        <fullName evidence="2">Uncharacterized protein</fullName>
    </submittedName>
</protein>
<sequence>MNSDNYRYDYSGKDKYLLFFSQKSLKDWSYHEFEHHFQAFPVSPSKKKLIAAYKLRLAQIKDNKATPPYVKHKIDNLMEELGTDSSRAHSSTIYHINQGPSSVVNYGNNSTISTSSADTRPEQQSDSNAILGHKRAFDDIDDHQQSVQDRENDTLVRQTRSGPQQLIGQQEEGEESDK</sequence>
<dbReference type="EMBL" id="JABAYA010000638">
    <property type="protein sequence ID" value="KAF7720505.1"/>
    <property type="molecule type" value="Genomic_DNA"/>
</dbReference>
<dbReference type="Proteomes" id="UP000605846">
    <property type="component" value="Unassembled WGS sequence"/>
</dbReference>
<dbReference type="OrthoDB" id="2255824at2759"/>
<feature type="non-terminal residue" evidence="2">
    <location>
        <position position="1"/>
    </location>
</feature>
<organism evidence="2 3">
    <name type="scientific">Apophysomyces ossiformis</name>
    <dbReference type="NCBI Taxonomy" id="679940"/>
    <lineage>
        <taxon>Eukaryota</taxon>
        <taxon>Fungi</taxon>
        <taxon>Fungi incertae sedis</taxon>
        <taxon>Mucoromycota</taxon>
        <taxon>Mucoromycotina</taxon>
        <taxon>Mucoromycetes</taxon>
        <taxon>Mucorales</taxon>
        <taxon>Mucorineae</taxon>
        <taxon>Mucoraceae</taxon>
        <taxon>Apophysomyces</taxon>
    </lineage>
</organism>
<feature type="region of interest" description="Disordered" evidence="1">
    <location>
        <begin position="97"/>
        <end position="178"/>
    </location>
</feature>
<proteinExistence type="predicted"/>
<evidence type="ECO:0000313" key="3">
    <source>
        <dbReference type="Proteomes" id="UP000605846"/>
    </source>
</evidence>
<feature type="compositionally biased region" description="Basic and acidic residues" evidence="1">
    <location>
        <begin position="135"/>
        <end position="154"/>
    </location>
</feature>
<name>A0A8H7EKT9_9FUNG</name>
<feature type="compositionally biased region" description="Polar residues" evidence="1">
    <location>
        <begin position="97"/>
        <end position="128"/>
    </location>
</feature>
<keyword evidence="3" id="KW-1185">Reference proteome</keyword>
<gene>
    <name evidence="2" type="ORF">EC973_007967</name>
</gene>
<dbReference type="AlphaFoldDB" id="A0A8H7EKT9"/>
<evidence type="ECO:0000256" key="1">
    <source>
        <dbReference type="SAM" id="MobiDB-lite"/>
    </source>
</evidence>
<reference evidence="2" key="1">
    <citation type="submission" date="2020-01" db="EMBL/GenBank/DDBJ databases">
        <title>Genome Sequencing of Three Apophysomyces-Like Fungal Strains Confirms a Novel Fungal Genus in the Mucoromycota with divergent Burkholderia-like Endosymbiotic Bacteria.</title>
        <authorList>
            <person name="Stajich J.E."/>
            <person name="Macias A.M."/>
            <person name="Carter-House D."/>
            <person name="Lovett B."/>
            <person name="Kasson L.R."/>
            <person name="Berry K."/>
            <person name="Grigoriev I."/>
            <person name="Chang Y."/>
            <person name="Spatafora J."/>
            <person name="Kasson M.T."/>
        </authorList>
    </citation>
    <scope>NUCLEOTIDE SEQUENCE</scope>
    <source>
        <strain evidence="2">NRRL A-21654</strain>
    </source>
</reference>
<accession>A0A8H7EKT9</accession>